<reference evidence="1" key="1">
    <citation type="submission" date="2021-03" db="EMBL/GenBank/DDBJ databases">
        <authorList>
            <person name="Ping X."/>
        </authorList>
    </citation>
    <scope>NUCLEOTIDE SEQUENCE</scope>
    <source>
        <strain evidence="1">E313</strain>
    </source>
</reference>
<evidence type="ECO:0000313" key="1">
    <source>
        <dbReference type="EMBL" id="MCC1484415.1"/>
    </source>
</evidence>
<evidence type="ECO:0000313" key="2">
    <source>
        <dbReference type="Proteomes" id="UP000778797"/>
    </source>
</evidence>
<protein>
    <submittedName>
        <fullName evidence="1">Uncharacterized protein</fullName>
    </submittedName>
</protein>
<organism evidence="1 2">
    <name type="scientific">Winogradskyella immobilis</name>
    <dbReference type="NCBI Taxonomy" id="2816852"/>
    <lineage>
        <taxon>Bacteria</taxon>
        <taxon>Pseudomonadati</taxon>
        <taxon>Bacteroidota</taxon>
        <taxon>Flavobacteriia</taxon>
        <taxon>Flavobacteriales</taxon>
        <taxon>Flavobacteriaceae</taxon>
        <taxon>Winogradskyella</taxon>
    </lineage>
</organism>
<dbReference type="EMBL" id="JAFMPT010000007">
    <property type="protein sequence ID" value="MCC1484415.1"/>
    <property type="molecule type" value="Genomic_DNA"/>
</dbReference>
<reference evidence="1" key="2">
    <citation type="submission" date="2021-10" db="EMBL/GenBank/DDBJ databases">
        <title>Genome of Winogradskyella sp. E313.</title>
        <authorList>
            <person name="Zhou Y."/>
        </authorList>
    </citation>
    <scope>NUCLEOTIDE SEQUENCE</scope>
    <source>
        <strain evidence="1">E313</strain>
    </source>
</reference>
<gene>
    <name evidence="1" type="ORF">J1C55_07445</name>
</gene>
<proteinExistence type="predicted"/>
<name>A0ABS8EPC2_9FLAO</name>
<dbReference type="PROSITE" id="PS51257">
    <property type="entry name" value="PROKAR_LIPOPROTEIN"/>
    <property type="match status" value="1"/>
</dbReference>
<keyword evidence="2" id="KW-1185">Reference proteome</keyword>
<sequence>MRNYFKNYPRGIILLFGALLIIYGCQKDESFIEEINENKTKFNLISFKEFAEDKSQNLDLLNKSMNILAISDNTLSRETEVIISSI</sequence>
<dbReference type="Proteomes" id="UP000778797">
    <property type="component" value="Unassembled WGS sequence"/>
</dbReference>
<dbReference type="RefSeq" id="WP_227476861.1">
    <property type="nucleotide sequence ID" value="NZ_JAFMPT010000007.1"/>
</dbReference>
<accession>A0ABS8EPC2</accession>
<comment type="caution">
    <text evidence="1">The sequence shown here is derived from an EMBL/GenBank/DDBJ whole genome shotgun (WGS) entry which is preliminary data.</text>
</comment>